<evidence type="ECO:0000313" key="2">
    <source>
        <dbReference type="EMBL" id="KPG23836.1"/>
    </source>
</evidence>
<keyword evidence="4" id="KW-1185">Reference proteome</keyword>
<evidence type="ECO:0000259" key="1">
    <source>
        <dbReference type="Pfam" id="PF24623"/>
    </source>
</evidence>
<dbReference type="EMBL" id="LJFS01000060">
    <property type="protein sequence ID" value="KPG23838.1"/>
    <property type="molecule type" value="Genomic_DNA"/>
</dbReference>
<reference evidence="3 4" key="1">
    <citation type="submission" date="2015-09" db="EMBL/GenBank/DDBJ databases">
        <title>Genome Sequences of Mycobacterium immunogenum Isolates, Recuperated from a Chloraminated Drinking Water Distribution System Simulator Subjected to Episodes of Nitrification.</title>
        <authorList>
            <person name="Gomez-Alvarez V."/>
            <person name="Revetta R.P."/>
        </authorList>
    </citation>
    <scope>NUCLEOTIDE SEQUENCE [LARGE SCALE GENOMIC DNA]</scope>
    <source>
        <strain evidence="3 4">H076</strain>
    </source>
</reference>
<evidence type="ECO:0000313" key="3">
    <source>
        <dbReference type="EMBL" id="KPG23838.1"/>
    </source>
</evidence>
<sequence>MNRNDVIDVLTAVAAADRRTVGETDVDVWQAVIGDLPRSLALTAVRDHLRENPGVWLEPGHVYGRVKVMRRDQLDRESADDRRAREDQRDLALEARNRERLGELVEAVGKPLRQFVRPSVGSGPAHPEMAIRCPWVSCRAKAGHPCVNHDGKPLKCGAFHPSRTEAVEPAEHPPLTG</sequence>
<proteinExistence type="predicted"/>
<dbReference type="RefSeq" id="WP_054430138.1">
    <property type="nucleotide sequence ID" value="NZ_LJFS01000060.1"/>
</dbReference>
<organism evidence="3 4">
    <name type="scientific">Mycobacteroides immunogenum</name>
    <dbReference type="NCBI Taxonomy" id="83262"/>
    <lineage>
        <taxon>Bacteria</taxon>
        <taxon>Bacillati</taxon>
        <taxon>Actinomycetota</taxon>
        <taxon>Actinomycetes</taxon>
        <taxon>Mycobacteriales</taxon>
        <taxon>Mycobacteriaceae</taxon>
        <taxon>Mycobacteroides</taxon>
    </lineage>
</organism>
<comment type="caution">
    <text evidence="3">The sequence shown here is derived from an EMBL/GenBank/DDBJ whole genome shotgun (WGS) entry which is preliminary data.</text>
</comment>
<dbReference type="InterPro" id="IPR056911">
    <property type="entry name" value="Phage_Znf_bind_put"/>
</dbReference>
<gene>
    <name evidence="2" type="ORF">AN912_27885</name>
    <name evidence="3" type="ORF">AN912_27895</name>
</gene>
<accession>A0ABR5LIZ9</accession>
<protein>
    <recommendedName>
        <fullName evidence="1">DNA-binding phage zinc finger domain-containing protein</fullName>
    </recommendedName>
</protein>
<evidence type="ECO:0000313" key="4">
    <source>
        <dbReference type="Proteomes" id="UP000037962"/>
    </source>
</evidence>
<feature type="domain" description="DNA-binding phage zinc finger" evidence="1">
    <location>
        <begin position="113"/>
        <end position="172"/>
    </location>
</feature>
<dbReference type="Proteomes" id="UP000037962">
    <property type="component" value="Unassembled WGS sequence"/>
</dbReference>
<name>A0ABR5LIZ9_9MYCO</name>
<dbReference type="Pfam" id="PF24623">
    <property type="entry name" value="Phage_zn_bind_8"/>
    <property type="match status" value="1"/>
</dbReference>
<dbReference type="EMBL" id="LJFS01000060">
    <property type="protein sequence ID" value="KPG23836.1"/>
    <property type="molecule type" value="Genomic_DNA"/>
</dbReference>